<protein>
    <submittedName>
        <fullName evidence="1">Uncharacterized protein</fullName>
    </submittedName>
</protein>
<organism evidence="1 2">
    <name type="scientific">Portunus trituberculatus</name>
    <name type="common">Swimming crab</name>
    <name type="synonym">Neptunus trituberculatus</name>
    <dbReference type="NCBI Taxonomy" id="210409"/>
    <lineage>
        <taxon>Eukaryota</taxon>
        <taxon>Metazoa</taxon>
        <taxon>Ecdysozoa</taxon>
        <taxon>Arthropoda</taxon>
        <taxon>Crustacea</taxon>
        <taxon>Multicrustacea</taxon>
        <taxon>Malacostraca</taxon>
        <taxon>Eumalacostraca</taxon>
        <taxon>Eucarida</taxon>
        <taxon>Decapoda</taxon>
        <taxon>Pleocyemata</taxon>
        <taxon>Brachyura</taxon>
        <taxon>Eubrachyura</taxon>
        <taxon>Portunoidea</taxon>
        <taxon>Portunidae</taxon>
        <taxon>Portuninae</taxon>
        <taxon>Portunus</taxon>
    </lineage>
</organism>
<proteinExistence type="predicted"/>
<evidence type="ECO:0000313" key="1">
    <source>
        <dbReference type="EMBL" id="MPC43148.1"/>
    </source>
</evidence>
<evidence type="ECO:0000313" key="2">
    <source>
        <dbReference type="Proteomes" id="UP000324222"/>
    </source>
</evidence>
<sequence>MTEYTIKPNTAVTGISLHTNTTLRHSLEREARAGRHLGKMTVPHLSLFQPGVTRGVRSCVRREGMRVTHC</sequence>
<keyword evidence="2" id="KW-1185">Reference proteome</keyword>
<reference evidence="1 2" key="1">
    <citation type="submission" date="2019-05" db="EMBL/GenBank/DDBJ databases">
        <title>Another draft genome of Portunus trituberculatus and its Hox gene families provides insights of decapod evolution.</title>
        <authorList>
            <person name="Jeong J.-H."/>
            <person name="Song I."/>
            <person name="Kim S."/>
            <person name="Choi T."/>
            <person name="Kim D."/>
            <person name="Ryu S."/>
            <person name="Kim W."/>
        </authorList>
    </citation>
    <scope>NUCLEOTIDE SEQUENCE [LARGE SCALE GENOMIC DNA]</scope>
    <source>
        <tissue evidence="1">Muscle</tissue>
    </source>
</reference>
<dbReference type="AlphaFoldDB" id="A0A5B7FDL5"/>
<comment type="caution">
    <text evidence="1">The sequence shown here is derived from an EMBL/GenBank/DDBJ whole genome shotgun (WGS) entry which is preliminary data.</text>
</comment>
<dbReference type="EMBL" id="VSRR010005705">
    <property type="protein sequence ID" value="MPC43148.1"/>
    <property type="molecule type" value="Genomic_DNA"/>
</dbReference>
<name>A0A5B7FDL5_PORTR</name>
<dbReference type="Proteomes" id="UP000324222">
    <property type="component" value="Unassembled WGS sequence"/>
</dbReference>
<gene>
    <name evidence="1" type="ORF">E2C01_036785</name>
</gene>
<accession>A0A5B7FDL5</accession>